<dbReference type="OrthoDB" id="256906at2"/>
<dbReference type="InterPro" id="IPR036237">
    <property type="entry name" value="Xyl_isomerase-like_sf"/>
</dbReference>
<comment type="caution">
    <text evidence="3">The sequence shown here is derived from an EMBL/GenBank/DDBJ whole genome shotgun (WGS) entry which is preliminary data.</text>
</comment>
<dbReference type="InterPro" id="IPR050312">
    <property type="entry name" value="IolE/XylAMocC-like"/>
</dbReference>
<dbReference type="AlphaFoldDB" id="A0A2V1HLB4"/>
<dbReference type="Proteomes" id="UP000244893">
    <property type="component" value="Unassembled WGS sequence"/>
</dbReference>
<dbReference type="RefSeq" id="WP_116757820.1">
    <property type="nucleotide sequence ID" value="NZ_JBHUEX010000002.1"/>
</dbReference>
<keyword evidence="1" id="KW-0119">Carbohydrate metabolism</keyword>
<gene>
    <name evidence="3" type="ORF">DDQ50_16070</name>
</gene>
<reference evidence="3 4" key="1">
    <citation type="submission" date="2018-05" db="EMBL/GenBank/DDBJ databases">
        <title>Amnibacterium sp. M8JJ-5, whole genome shotgun sequence.</title>
        <authorList>
            <person name="Tuo L."/>
        </authorList>
    </citation>
    <scope>NUCLEOTIDE SEQUENCE [LARGE SCALE GENOMIC DNA]</scope>
    <source>
        <strain evidence="3 4">M8JJ-5</strain>
    </source>
</reference>
<keyword evidence="4" id="KW-1185">Reference proteome</keyword>
<dbReference type="InterPro" id="IPR013022">
    <property type="entry name" value="Xyl_isomerase-like_TIM-brl"/>
</dbReference>
<organism evidence="3 4">
    <name type="scientific">Amnibacterium flavum</name>
    <dbReference type="NCBI Taxonomy" id="2173173"/>
    <lineage>
        <taxon>Bacteria</taxon>
        <taxon>Bacillati</taxon>
        <taxon>Actinomycetota</taxon>
        <taxon>Actinomycetes</taxon>
        <taxon>Micrococcales</taxon>
        <taxon>Microbacteriaceae</taxon>
        <taxon>Amnibacterium</taxon>
    </lineage>
</organism>
<evidence type="ECO:0000256" key="1">
    <source>
        <dbReference type="ARBA" id="ARBA00023277"/>
    </source>
</evidence>
<sequence length="320" mass="34935">MPLAEHHDHGARLRRSTRVSKLAVSSFSLFREIGPLHFEPRGENGELFSFSMPFPSEYTLEGFVGLVKDRAGVSAIELCQIQFERTDAATIERLRAALETHEVALRTVPIDLGDLGTGNPVHRAEDVERIIRWFGIAEALGTEFVRVNTGTPGPGTTSHDHDGVAEALRRLSDEAGARSMRLLIENHGGASSDPGYLIGLQDAVGPDRVGILLDLGNFEPLVTISTSRLMGGQDESEAIDVEPIYRSIEELAGRADLVHAKDFDPRSDGTPMFDLDRALGIVSASGFIGPISIEWEGALGDPWMHVRDMAGAVRRWFPGY</sequence>
<dbReference type="Gene3D" id="3.20.20.150">
    <property type="entry name" value="Divalent-metal-dependent TIM barrel enzymes"/>
    <property type="match status" value="1"/>
</dbReference>
<dbReference type="EMBL" id="QEOP01000005">
    <property type="protein sequence ID" value="PVZ93225.1"/>
    <property type="molecule type" value="Genomic_DNA"/>
</dbReference>
<dbReference type="Pfam" id="PF01261">
    <property type="entry name" value="AP_endonuc_2"/>
    <property type="match status" value="1"/>
</dbReference>
<proteinExistence type="predicted"/>
<dbReference type="PANTHER" id="PTHR12110:SF53">
    <property type="entry name" value="BLR5974 PROTEIN"/>
    <property type="match status" value="1"/>
</dbReference>
<evidence type="ECO:0000259" key="2">
    <source>
        <dbReference type="Pfam" id="PF01261"/>
    </source>
</evidence>
<feature type="domain" description="Xylose isomerase-like TIM barrel" evidence="2">
    <location>
        <begin position="70"/>
        <end position="298"/>
    </location>
</feature>
<accession>A0A2V1HLB4</accession>
<name>A0A2V1HLB4_9MICO</name>
<protein>
    <recommendedName>
        <fullName evidence="2">Xylose isomerase-like TIM barrel domain-containing protein</fullName>
    </recommendedName>
</protein>
<dbReference type="SUPFAM" id="SSF51658">
    <property type="entry name" value="Xylose isomerase-like"/>
    <property type="match status" value="1"/>
</dbReference>
<evidence type="ECO:0000313" key="3">
    <source>
        <dbReference type="EMBL" id="PVZ93225.1"/>
    </source>
</evidence>
<dbReference type="PANTHER" id="PTHR12110">
    <property type="entry name" value="HYDROXYPYRUVATE ISOMERASE"/>
    <property type="match status" value="1"/>
</dbReference>
<evidence type="ECO:0000313" key="4">
    <source>
        <dbReference type="Proteomes" id="UP000244893"/>
    </source>
</evidence>